<evidence type="ECO:0000256" key="3">
    <source>
        <dbReference type="ARBA" id="ARBA00012741"/>
    </source>
</evidence>
<comment type="catalytic activity">
    <reaction evidence="1">
        <text>Hydrolysis of terminal, non-reducing (1-&gt;4)-linked alpha-D-glucose residues with release of alpha-D-glucose.</text>
        <dbReference type="EC" id="3.2.1.20"/>
    </reaction>
</comment>
<evidence type="ECO:0000256" key="1">
    <source>
        <dbReference type="ARBA" id="ARBA00001657"/>
    </source>
</evidence>
<dbReference type="PANTHER" id="PTHR22762">
    <property type="entry name" value="ALPHA-GLUCOSIDASE"/>
    <property type="match status" value="1"/>
</dbReference>
<dbReference type="Gene3D" id="2.60.40.1180">
    <property type="entry name" value="Golgi alpha-mannosidase II"/>
    <property type="match status" value="2"/>
</dbReference>
<keyword evidence="8" id="KW-1185">Reference proteome</keyword>
<sequence length="809" mass="90839">MADQKRPLSPYVGGRQGDKFRFTLLHDGLVRYEWAPDGVFEDRPSSLAYRRAQSLEHTPPFTLRDSPHSLEIITSRFHLNYDKQEFTPSGLWTLVFGHTGSVWRFGEPNDTLGGTARTLDGVDGRIDMASGVVSRKGFASIDDSQSMLFTSNGFVASRRPGPGRVDGYLFCYGHDYPEAVRALWRLSGPQPVLPRWALGNWWSRYYAYSAQSYLALMDKFHEHQVPLSVAVVDMDWHLVDDPRVIQAGQSGWTGYTWNRKLFPDPPAFIQQLHDRGLKVTLNDHPSDGVQPYEDMYRAMARKLHRDPSSNEAIPFDIADADFLNAYFDPLLKSLDDDGVDFWWIDWQQGPYSRLPNVDPLWMLNHFHYAKWPRHHALPIILSRYAGPGSHRYPLGFSGDTIVSWASLDFQSEFTATASNIGYGWWSHDIGGHMFGIHDDDLTVRWVQLGILSPIMRLHSTKSQWVAKEPWKLPPAARQAVTNMMRLRHRLIPYLDTMNMRASTLDQGSPIVQPMYWDYPERDEAYQVPNQYRFGTSMLVAPITTPQNRATKTAKVRAWLPPATYVDFFTGVLYSGNRFMWLSRTLDKIPVLLKQGAIVPLDAHDTPGNGGGKPDSLELVVVVGADGHFDLLEQASEESPLLRHHASHQVKPVDWIKTPISLKQNQGTISIGAATGAVSPFKTRNWSVRLLGVRSAKDLQVSVQGKSFKPKSSAVDNGLLVHLGPVPTSSVAILSLGSDPQLSPNDAQALAHPILFDAEVEYNLKDEIGAIMDAKGVPAGVRVSQLESLDMDRDLFLILTEFLLAHPSLS</sequence>
<evidence type="ECO:0000259" key="5">
    <source>
        <dbReference type="Pfam" id="PF01055"/>
    </source>
</evidence>
<dbReference type="SUPFAM" id="SSF51445">
    <property type="entry name" value="(Trans)glycosidases"/>
    <property type="match status" value="1"/>
</dbReference>
<dbReference type="InterPro" id="IPR013780">
    <property type="entry name" value="Glyco_hydro_b"/>
</dbReference>
<evidence type="ECO:0000313" key="8">
    <source>
        <dbReference type="Proteomes" id="UP000224854"/>
    </source>
</evidence>
<reference evidence="7 8" key="1">
    <citation type="submission" date="2017-06" db="EMBL/GenBank/DDBJ databases">
        <title>Ant-infecting Ophiocordyceps genomes reveal a high diversity of potential behavioral manipulation genes and a possible major role for enterotoxins.</title>
        <authorList>
            <person name="De Bekker C."/>
            <person name="Evans H.C."/>
            <person name="Brachmann A."/>
            <person name="Hughes D.P."/>
        </authorList>
    </citation>
    <scope>NUCLEOTIDE SEQUENCE [LARGE SCALE GENOMIC DNA]</scope>
    <source>
        <strain evidence="7 8">1348a</strain>
    </source>
</reference>
<dbReference type="GO" id="GO:0005975">
    <property type="term" value="P:carbohydrate metabolic process"/>
    <property type="evidence" value="ECO:0007669"/>
    <property type="project" value="InterPro"/>
</dbReference>
<dbReference type="InterPro" id="IPR000322">
    <property type="entry name" value="Glyco_hydro_31_TIM"/>
</dbReference>
<feature type="domain" description="Glycosyl hydrolase family 31 C-terminal" evidence="6">
    <location>
        <begin position="507"/>
        <end position="598"/>
    </location>
</feature>
<dbReference type="PANTHER" id="PTHR22762:SF89">
    <property type="entry name" value="ALPHA-XYLOSIDASE"/>
    <property type="match status" value="1"/>
</dbReference>
<keyword evidence="4" id="KW-0326">Glycosidase</keyword>
<evidence type="ECO:0000259" key="6">
    <source>
        <dbReference type="Pfam" id="PF21365"/>
    </source>
</evidence>
<dbReference type="OrthoDB" id="1334205at2759"/>
<dbReference type="Pfam" id="PF21365">
    <property type="entry name" value="Glyco_hydro_31_3rd"/>
    <property type="match status" value="1"/>
</dbReference>
<dbReference type="AlphaFoldDB" id="A0A2C5YQQ6"/>
<dbReference type="CDD" id="cd06595">
    <property type="entry name" value="GH31_u1"/>
    <property type="match status" value="1"/>
</dbReference>
<dbReference type="SUPFAM" id="SSF51011">
    <property type="entry name" value="Glycosyl hydrolase domain"/>
    <property type="match status" value="1"/>
</dbReference>
<evidence type="ECO:0000256" key="2">
    <source>
        <dbReference type="ARBA" id="ARBA00007806"/>
    </source>
</evidence>
<accession>A0A2C5YQQ6</accession>
<dbReference type="EC" id="3.2.1.20" evidence="3"/>
<gene>
    <name evidence="7" type="ORF">CDD82_6734</name>
</gene>
<dbReference type="InterPro" id="IPR048395">
    <property type="entry name" value="Glyco_hydro_31_C"/>
</dbReference>
<proteinExistence type="inferred from homology"/>
<protein>
    <recommendedName>
        <fullName evidence="3">alpha-glucosidase</fullName>
        <ecNumber evidence="3">3.2.1.20</ecNumber>
    </recommendedName>
</protein>
<feature type="domain" description="Glycoside hydrolase family 31 TIM barrel" evidence="5">
    <location>
        <begin position="191"/>
        <end position="496"/>
    </location>
</feature>
<dbReference type="InterPro" id="IPR017853">
    <property type="entry name" value="GH"/>
</dbReference>
<organism evidence="7 8">
    <name type="scientific">Ophiocordyceps australis</name>
    <dbReference type="NCBI Taxonomy" id="1399860"/>
    <lineage>
        <taxon>Eukaryota</taxon>
        <taxon>Fungi</taxon>
        <taxon>Dikarya</taxon>
        <taxon>Ascomycota</taxon>
        <taxon>Pezizomycotina</taxon>
        <taxon>Sordariomycetes</taxon>
        <taxon>Hypocreomycetidae</taxon>
        <taxon>Hypocreales</taxon>
        <taxon>Ophiocordycipitaceae</taxon>
        <taxon>Ophiocordyceps</taxon>
    </lineage>
</organism>
<dbReference type="Proteomes" id="UP000224854">
    <property type="component" value="Unassembled WGS sequence"/>
</dbReference>
<name>A0A2C5YQQ6_9HYPO</name>
<dbReference type="GO" id="GO:0004558">
    <property type="term" value="F:alpha-1,4-glucosidase activity"/>
    <property type="evidence" value="ECO:0007669"/>
    <property type="project" value="UniProtKB-EC"/>
</dbReference>
<dbReference type="Gene3D" id="3.20.20.80">
    <property type="entry name" value="Glycosidases"/>
    <property type="match status" value="1"/>
</dbReference>
<dbReference type="EMBL" id="NJEU01000719">
    <property type="protein sequence ID" value="PHH71097.1"/>
    <property type="molecule type" value="Genomic_DNA"/>
</dbReference>
<comment type="similarity">
    <text evidence="2 4">Belongs to the glycosyl hydrolase 31 family.</text>
</comment>
<dbReference type="Pfam" id="PF01055">
    <property type="entry name" value="Glyco_hydro_31_2nd"/>
    <property type="match status" value="1"/>
</dbReference>
<evidence type="ECO:0000313" key="7">
    <source>
        <dbReference type="EMBL" id="PHH71097.1"/>
    </source>
</evidence>
<comment type="caution">
    <text evidence="7">The sequence shown here is derived from an EMBL/GenBank/DDBJ whole genome shotgun (WGS) entry which is preliminary data.</text>
</comment>
<dbReference type="GO" id="GO:0006491">
    <property type="term" value="P:N-glycan processing"/>
    <property type="evidence" value="ECO:0007669"/>
    <property type="project" value="TreeGrafter"/>
</dbReference>
<evidence type="ECO:0000256" key="4">
    <source>
        <dbReference type="RuleBase" id="RU361185"/>
    </source>
</evidence>
<keyword evidence="4" id="KW-0378">Hydrolase</keyword>